<feature type="transmembrane region" description="Helical" evidence="2">
    <location>
        <begin position="28"/>
        <end position="49"/>
    </location>
</feature>
<gene>
    <name evidence="3" type="ORF">GXW71_34670</name>
</gene>
<comment type="caution">
    <text evidence="3">The sequence shown here is derived from an EMBL/GenBank/DDBJ whole genome shotgun (WGS) entry which is preliminary data.</text>
</comment>
<accession>A0ABS5FAE9</accession>
<feature type="non-terminal residue" evidence="3">
    <location>
        <position position="64"/>
    </location>
</feature>
<evidence type="ECO:0000313" key="4">
    <source>
        <dbReference type="Proteomes" id="UP001196870"/>
    </source>
</evidence>
<sequence>MSGALIPAGLPGTETAGGLEPRPRTRGLVLFGLLAITVFVGSFVAWSVLAPLSEAAIAPGLIKV</sequence>
<evidence type="ECO:0000256" key="1">
    <source>
        <dbReference type="SAM" id="MobiDB-lite"/>
    </source>
</evidence>
<dbReference type="EMBL" id="JAAGBB010000155">
    <property type="protein sequence ID" value="MBR0669535.1"/>
    <property type="molecule type" value="Genomic_DNA"/>
</dbReference>
<dbReference type="Proteomes" id="UP001196870">
    <property type="component" value="Unassembled WGS sequence"/>
</dbReference>
<evidence type="ECO:0000256" key="2">
    <source>
        <dbReference type="SAM" id="Phobius"/>
    </source>
</evidence>
<keyword evidence="2" id="KW-1133">Transmembrane helix</keyword>
<keyword evidence="2" id="KW-0812">Transmembrane</keyword>
<keyword evidence="2" id="KW-0472">Membrane</keyword>
<keyword evidence="4" id="KW-1185">Reference proteome</keyword>
<protein>
    <submittedName>
        <fullName evidence="3">HlyD family type I secretion periplasmic adaptor subunit</fullName>
    </submittedName>
</protein>
<proteinExistence type="predicted"/>
<name>A0ABS5FAE9_9PROT</name>
<feature type="region of interest" description="Disordered" evidence="1">
    <location>
        <begin position="1"/>
        <end position="22"/>
    </location>
</feature>
<organism evidence="3 4">
    <name type="scientific">Plastoroseomonas hellenica</name>
    <dbReference type="NCBI Taxonomy" id="2687306"/>
    <lineage>
        <taxon>Bacteria</taxon>
        <taxon>Pseudomonadati</taxon>
        <taxon>Pseudomonadota</taxon>
        <taxon>Alphaproteobacteria</taxon>
        <taxon>Acetobacterales</taxon>
        <taxon>Acetobacteraceae</taxon>
        <taxon>Plastoroseomonas</taxon>
    </lineage>
</organism>
<reference evidence="4" key="1">
    <citation type="journal article" date="2021" name="Syst. Appl. Microbiol.">
        <title>Roseomonas hellenica sp. nov., isolated from roots of wild-growing Alkanna tinctoria.</title>
        <authorList>
            <person name="Rat A."/>
            <person name="Naranjo H.D."/>
            <person name="Lebbe L."/>
            <person name="Cnockaert M."/>
            <person name="Krigas N."/>
            <person name="Grigoriadou K."/>
            <person name="Maloupa E."/>
            <person name="Willems A."/>
        </authorList>
    </citation>
    <scope>NUCLEOTIDE SEQUENCE [LARGE SCALE GENOMIC DNA]</scope>
    <source>
        <strain evidence="4">LMG 31523</strain>
    </source>
</reference>
<evidence type="ECO:0000313" key="3">
    <source>
        <dbReference type="EMBL" id="MBR0669535.1"/>
    </source>
</evidence>